<dbReference type="EMBL" id="CAJJDM010000007">
    <property type="protein sequence ID" value="CAD8046520.1"/>
    <property type="molecule type" value="Genomic_DNA"/>
</dbReference>
<organism evidence="1 2">
    <name type="scientific">Paramecium primaurelia</name>
    <dbReference type="NCBI Taxonomy" id="5886"/>
    <lineage>
        <taxon>Eukaryota</taxon>
        <taxon>Sar</taxon>
        <taxon>Alveolata</taxon>
        <taxon>Ciliophora</taxon>
        <taxon>Intramacronucleata</taxon>
        <taxon>Oligohymenophorea</taxon>
        <taxon>Peniculida</taxon>
        <taxon>Parameciidae</taxon>
        <taxon>Paramecium</taxon>
    </lineage>
</organism>
<keyword evidence="2" id="KW-1185">Reference proteome</keyword>
<dbReference type="AlphaFoldDB" id="A0A8S1K0H9"/>
<protein>
    <submittedName>
        <fullName evidence="1">Uncharacterized protein</fullName>
    </submittedName>
</protein>
<accession>A0A8S1K0H9</accession>
<evidence type="ECO:0000313" key="2">
    <source>
        <dbReference type="Proteomes" id="UP000688137"/>
    </source>
</evidence>
<proteinExistence type="predicted"/>
<reference evidence="1" key="1">
    <citation type="submission" date="2021-01" db="EMBL/GenBank/DDBJ databases">
        <authorList>
            <consortium name="Genoscope - CEA"/>
            <person name="William W."/>
        </authorList>
    </citation>
    <scope>NUCLEOTIDE SEQUENCE</scope>
</reference>
<evidence type="ECO:0000313" key="1">
    <source>
        <dbReference type="EMBL" id="CAD8046520.1"/>
    </source>
</evidence>
<sequence>MKIVNFKTLKSLFSKIITNRTIILYSSLFDTSLQCYQNENEDYNIILLQGIQTQIVILYLDQIFTNMTFQILKQNMKGNSKQSNSLIPFQGLIYYPFGIYLGLIQPTYLQAYDQMLNQKEQEDVKQEVKEEYDSESIKKEYESKSIDKDCKKNIVKFSLYIWPGETKNYYKNIGKKLSSFIINSFDQPQVKEDPFIIQFINMESQNYNRIHFQRLFHSKIARRIAAKFFGNFQWCSQFISQNKTDIDFYLRHNKQMYRRKKRQQQSQFKK</sequence>
<dbReference type="OMA" id="YIWPGET"/>
<gene>
    <name evidence="1" type="ORF">PPRIM_AZ9-3.1.T0100415</name>
</gene>
<comment type="caution">
    <text evidence="1">The sequence shown here is derived from an EMBL/GenBank/DDBJ whole genome shotgun (WGS) entry which is preliminary data.</text>
</comment>
<dbReference type="Proteomes" id="UP000688137">
    <property type="component" value="Unassembled WGS sequence"/>
</dbReference>
<name>A0A8S1K0H9_PARPR</name>